<name>A0A951QYC3_9CYAN</name>
<evidence type="ECO:0000256" key="4">
    <source>
        <dbReference type="ARBA" id="ARBA00022475"/>
    </source>
</evidence>
<evidence type="ECO:0000256" key="7">
    <source>
        <dbReference type="ARBA" id="ARBA00022741"/>
    </source>
</evidence>
<dbReference type="SUPFAM" id="SSF81653">
    <property type="entry name" value="Calcium ATPase, transduction domain A"/>
    <property type="match status" value="1"/>
</dbReference>
<dbReference type="InterPro" id="IPR023299">
    <property type="entry name" value="ATPase_P-typ_cyto_dom_N"/>
</dbReference>
<dbReference type="GO" id="GO:0005886">
    <property type="term" value="C:plasma membrane"/>
    <property type="evidence" value="ECO:0007669"/>
    <property type="project" value="UniProtKB-SubCell"/>
</dbReference>
<keyword evidence="9" id="KW-0460">Magnesium</keyword>
<evidence type="ECO:0000256" key="1">
    <source>
        <dbReference type="ARBA" id="ARBA00004651"/>
    </source>
</evidence>
<evidence type="ECO:0000256" key="13">
    <source>
        <dbReference type="ARBA" id="ARBA00023136"/>
    </source>
</evidence>
<proteinExistence type="inferred from homology"/>
<evidence type="ECO:0000259" key="15">
    <source>
        <dbReference type="Pfam" id="PF00122"/>
    </source>
</evidence>
<evidence type="ECO:0000256" key="6">
    <source>
        <dbReference type="ARBA" id="ARBA00022723"/>
    </source>
</evidence>
<dbReference type="PANTHER" id="PTHR43079:SF1">
    <property type="entry name" value="CADMIUM_ZINC-TRANSPORTING ATPASE HMA1, CHLOROPLASTIC-RELATED"/>
    <property type="match status" value="1"/>
</dbReference>
<dbReference type="FunFam" id="2.70.150.10:FF:000002">
    <property type="entry name" value="Copper-transporting ATPase 1, putative"/>
    <property type="match status" value="1"/>
</dbReference>
<evidence type="ECO:0000256" key="3">
    <source>
        <dbReference type="ARBA" id="ARBA00022448"/>
    </source>
</evidence>
<comment type="caution">
    <text evidence="16">The sequence shown here is derived from an EMBL/GenBank/DDBJ whole genome shotgun (WGS) entry which is preliminary data.</text>
</comment>
<feature type="transmembrane region" description="Helical" evidence="14">
    <location>
        <begin position="251"/>
        <end position="272"/>
    </location>
</feature>
<dbReference type="Pfam" id="PF00122">
    <property type="entry name" value="E1-E2_ATPase"/>
    <property type="match status" value="1"/>
</dbReference>
<dbReference type="PANTHER" id="PTHR43079">
    <property type="entry name" value="PROBABLE CADMIUM/ZINC-TRANSPORTING ATPASE HMA1"/>
    <property type="match status" value="1"/>
</dbReference>
<dbReference type="Proteomes" id="UP000729701">
    <property type="component" value="Unassembled WGS sequence"/>
</dbReference>
<comment type="subcellular location">
    <subcellularLocation>
        <location evidence="1">Cell membrane</location>
        <topology evidence="1">Multi-pass membrane protein</topology>
    </subcellularLocation>
</comment>
<dbReference type="InterPro" id="IPR044492">
    <property type="entry name" value="P_typ_ATPase_HD_dom"/>
</dbReference>
<dbReference type="InterPro" id="IPR023298">
    <property type="entry name" value="ATPase_P-typ_TM_dom_sf"/>
</dbReference>
<organism evidence="16 17">
    <name type="scientific">Cyanomargarita calcarea GSE-NOS-MK-12-04C</name>
    <dbReference type="NCBI Taxonomy" id="2839659"/>
    <lineage>
        <taxon>Bacteria</taxon>
        <taxon>Bacillati</taxon>
        <taxon>Cyanobacteriota</taxon>
        <taxon>Cyanophyceae</taxon>
        <taxon>Nostocales</taxon>
        <taxon>Cyanomargaritaceae</taxon>
        <taxon>Cyanomargarita</taxon>
    </lineage>
</organism>
<dbReference type="AlphaFoldDB" id="A0A951QYC3"/>
<dbReference type="GO" id="GO:0005524">
    <property type="term" value="F:ATP binding"/>
    <property type="evidence" value="ECO:0007669"/>
    <property type="project" value="UniProtKB-UniRule"/>
</dbReference>
<dbReference type="InterPro" id="IPR018303">
    <property type="entry name" value="ATPase_P-typ_P_site"/>
</dbReference>
<keyword evidence="4 14" id="KW-1003">Cell membrane</keyword>
<dbReference type="PRINTS" id="PR00120">
    <property type="entry name" value="HATPASE"/>
</dbReference>
<evidence type="ECO:0000313" key="16">
    <source>
        <dbReference type="EMBL" id="MBW4672248.1"/>
    </source>
</evidence>
<keyword evidence="5 14" id="KW-0812">Transmembrane</keyword>
<dbReference type="GO" id="GO:0046872">
    <property type="term" value="F:metal ion binding"/>
    <property type="evidence" value="ECO:0007669"/>
    <property type="project" value="UniProtKB-KW"/>
</dbReference>
<reference evidence="16" key="1">
    <citation type="submission" date="2021-05" db="EMBL/GenBank/DDBJ databases">
        <authorList>
            <person name="Pietrasiak N."/>
            <person name="Ward R."/>
            <person name="Stajich J.E."/>
            <person name="Kurbessoian T."/>
        </authorList>
    </citation>
    <scope>NUCLEOTIDE SEQUENCE</scope>
    <source>
        <strain evidence="16">GSE-NOS-MK-12-04C</strain>
    </source>
</reference>
<feature type="domain" description="P-type ATPase A" evidence="15">
    <location>
        <begin position="131"/>
        <end position="231"/>
    </location>
</feature>
<dbReference type="InterPro" id="IPR059000">
    <property type="entry name" value="ATPase_P-type_domA"/>
</dbReference>
<dbReference type="PROSITE" id="PS01229">
    <property type="entry name" value="COF_2"/>
    <property type="match status" value="1"/>
</dbReference>
<dbReference type="InterPro" id="IPR051949">
    <property type="entry name" value="Cation_Transport_ATPase"/>
</dbReference>
<evidence type="ECO:0000256" key="9">
    <source>
        <dbReference type="ARBA" id="ARBA00022842"/>
    </source>
</evidence>
<dbReference type="InterPro" id="IPR023214">
    <property type="entry name" value="HAD_sf"/>
</dbReference>
<keyword evidence="11 14" id="KW-1133">Transmembrane helix</keyword>
<dbReference type="GO" id="GO:0016887">
    <property type="term" value="F:ATP hydrolysis activity"/>
    <property type="evidence" value="ECO:0007669"/>
    <property type="project" value="InterPro"/>
</dbReference>
<dbReference type="NCBIfam" id="TIGR01494">
    <property type="entry name" value="ATPase_P-type"/>
    <property type="match status" value="1"/>
</dbReference>
<evidence type="ECO:0000256" key="5">
    <source>
        <dbReference type="ARBA" id="ARBA00022692"/>
    </source>
</evidence>
<evidence type="ECO:0000256" key="14">
    <source>
        <dbReference type="RuleBase" id="RU362081"/>
    </source>
</evidence>
<dbReference type="GO" id="GO:0019829">
    <property type="term" value="F:ATPase-coupled monoatomic cation transmembrane transporter activity"/>
    <property type="evidence" value="ECO:0007669"/>
    <property type="project" value="InterPro"/>
</dbReference>
<feature type="transmembrane region" description="Helical" evidence="14">
    <location>
        <begin position="17"/>
        <end position="50"/>
    </location>
</feature>
<dbReference type="SFLD" id="SFLDS00003">
    <property type="entry name" value="Haloacid_Dehalogenase"/>
    <property type="match status" value="1"/>
</dbReference>
<protein>
    <submittedName>
        <fullName evidence="16">Heavy metal translocating P-type ATPase</fullName>
    </submittedName>
</protein>
<feature type="transmembrane region" description="Helical" evidence="14">
    <location>
        <begin position="96"/>
        <end position="117"/>
    </location>
</feature>
<keyword evidence="6 14" id="KW-0479">Metal-binding</keyword>
<keyword evidence="3" id="KW-0813">Transport</keyword>
<dbReference type="Gene3D" id="2.70.150.10">
    <property type="entry name" value="Calcium-transporting ATPase, cytoplasmic transduction domain A"/>
    <property type="match status" value="1"/>
</dbReference>
<keyword evidence="12" id="KW-0406">Ion transport</keyword>
<dbReference type="SFLD" id="SFLDG00002">
    <property type="entry name" value="C1.7:_P-type_atpase_like"/>
    <property type="match status" value="1"/>
</dbReference>
<keyword evidence="7 14" id="KW-0547">Nucleotide-binding</keyword>
<dbReference type="FunFam" id="3.40.50.1000:FF:000020">
    <property type="entry name" value="Probable cation-transporting P-type ATPase"/>
    <property type="match status" value="1"/>
</dbReference>
<dbReference type="Gene3D" id="3.40.50.1000">
    <property type="entry name" value="HAD superfamily/HAD-like"/>
    <property type="match status" value="1"/>
</dbReference>
<dbReference type="NCBIfam" id="TIGR01525">
    <property type="entry name" value="ATPase-IB_hvy"/>
    <property type="match status" value="1"/>
</dbReference>
<dbReference type="Gene3D" id="3.40.1110.10">
    <property type="entry name" value="Calcium-transporting ATPase, cytoplasmic domain N"/>
    <property type="match status" value="1"/>
</dbReference>
<dbReference type="SUPFAM" id="SSF81665">
    <property type="entry name" value="Calcium ATPase, transmembrane domain M"/>
    <property type="match status" value="1"/>
</dbReference>
<dbReference type="PROSITE" id="PS00154">
    <property type="entry name" value="ATPASE_E1_E2"/>
    <property type="match status" value="1"/>
</dbReference>
<keyword evidence="10" id="KW-1278">Translocase</keyword>
<keyword evidence="13 14" id="KW-0472">Membrane</keyword>
<keyword evidence="8 14" id="KW-0067">ATP-binding</keyword>
<evidence type="ECO:0000256" key="10">
    <source>
        <dbReference type="ARBA" id="ARBA00022967"/>
    </source>
</evidence>
<evidence type="ECO:0000256" key="12">
    <source>
        <dbReference type="ARBA" id="ARBA00023065"/>
    </source>
</evidence>
<dbReference type="SUPFAM" id="SSF56784">
    <property type="entry name" value="HAD-like"/>
    <property type="match status" value="1"/>
</dbReference>
<dbReference type="PRINTS" id="PR00119">
    <property type="entry name" value="CATATPASE"/>
</dbReference>
<dbReference type="EMBL" id="JAHHGZ010000068">
    <property type="protein sequence ID" value="MBW4672248.1"/>
    <property type="molecule type" value="Genomic_DNA"/>
</dbReference>
<sequence length="649" mass="69922">MLYQNRFTQFTKEHSDVIAAVVCGVLLLLGALALHLGWLGLALLLLPAAYVIGGFESAREGLTTLWEEKELDVDLLMIVAALGAACLGFWRREYHLIIDGAVLILIFAVSGALEGYAMRRTERSIKSLMSLTSDTARLFRQGREEEVSISELKLGDEIIVKPGELIPTDAVVVEGYSTLNQAAITGESLPVEKTVGSEVFAGTLNGYGALKLKVHQPPESSLIQRVIRLVEQAQTEEPPSQQFIERFERKYALIIVVAGLLLATLPPFIWGWSWETTIYRALTFLVVASPCALMAAIMPGLLSGIANGARQGILFKNGAQLEMIGKIKAIAFDKTGTLTTGELQVCKVISSSEYSQSDILKIAATVESSSEHPIGKAIIQAAHELDWVKATDVQAYPGLGIVGVIGENKVIVGKVAFMREYGADLPLYLQESAQQLERQGKTVVWVALNSTPPLLATREGVAWCVIGIIAIADRVRPEAAATITRLKKLGIQQVVMLTGDNRQTAETLALELGVDAVYAELLPEDKLHIIRKLQQKYRHVAMVGDGINDAPALAQASVGIAMGIAGSDVALETADIILMADRLEKIAAAIALGRRANRIVKQNIAIALFSIVVLLIANSLGNINLPIGVVGHEGSTVLVTLSGLRLLKK</sequence>
<dbReference type="Pfam" id="PF00702">
    <property type="entry name" value="Hydrolase"/>
    <property type="match status" value="1"/>
</dbReference>
<evidence type="ECO:0000256" key="8">
    <source>
        <dbReference type="ARBA" id="ARBA00022840"/>
    </source>
</evidence>
<dbReference type="InterPro" id="IPR001757">
    <property type="entry name" value="P_typ_ATPase"/>
</dbReference>
<gene>
    <name evidence="16" type="ORF">KME60_33730</name>
</gene>
<feature type="transmembrane region" description="Helical" evidence="14">
    <location>
        <begin position="604"/>
        <end position="621"/>
    </location>
</feature>
<evidence type="ECO:0000256" key="11">
    <source>
        <dbReference type="ARBA" id="ARBA00022989"/>
    </source>
</evidence>
<comment type="similarity">
    <text evidence="2 14">Belongs to the cation transport ATPase (P-type) (TC 3.A.3) family. Type IB subfamily.</text>
</comment>
<dbReference type="InterPro" id="IPR036412">
    <property type="entry name" value="HAD-like_sf"/>
</dbReference>
<dbReference type="CDD" id="cd07551">
    <property type="entry name" value="P-type_ATPase_HM_ZosA_PfeT-like"/>
    <property type="match status" value="1"/>
</dbReference>
<feature type="transmembrane region" description="Helical" evidence="14">
    <location>
        <begin position="278"/>
        <end position="302"/>
    </location>
</feature>
<evidence type="ECO:0000313" key="17">
    <source>
        <dbReference type="Proteomes" id="UP000729701"/>
    </source>
</evidence>
<reference evidence="16" key="2">
    <citation type="journal article" date="2022" name="Microbiol. Resour. Announc.">
        <title>Metagenome Sequencing to Explore Phylogenomics of Terrestrial Cyanobacteria.</title>
        <authorList>
            <person name="Ward R.D."/>
            <person name="Stajich J.E."/>
            <person name="Johansen J.R."/>
            <person name="Huntemann M."/>
            <person name="Clum A."/>
            <person name="Foster B."/>
            <person name="Foster B."/>
            <person name="Roux S."/>
            <person name="Palaniappan K."/>
            <person name="Varghese N."/>
            <person name="Mukherjee S."/>
            <person name="Reddy T.B.K."/>
            <person name="Daum C."/>
            <person name="Copeland A."/>
            <person name="Chen I.A."/>
            <person name="Ivanova N.N."/>
            <person name="Kyrpides N.C."/>
            <person name="Shapiro N."/>
            <person name="Eloe-Fadrosh E.A."/>
            <person name="Pietrasiak N."/>
        </authorList>
    </citation>
    <scope>NUCLEOTIDE SEQUENCE</scope>
    <source>
        <strain evidence="16">GSE-NOS-MK-12-04C</strain>
    </source>
</reference>
<evidence type="ECO:0000256" key="2">
    <source>
        <dbReference type="ARBA" id="ARBA00006024"/>
    </source>
</evidence>
<dbReference type="InterPro" id="IPR027256">
    <property type="entry name" value="P-typ_ATPase_IB"/>
</dbReference>
<accession>A0A951QYC3</accession>
<dbReference type="InterPro" id="IPR008250">
    <property type="entry name" value="ATPase_P-typ_transduc_dom_A_sf"/>
</dbReference>
<dbReference type="SFLD" id="SFLDF00027">
    <property type="entry name" value="p-type_atpase"/>
    <property type="match status" value="1"/>
</dbReference>